<dbReference type="SUPFAM" id="SSF51126">
    <property type="entry name" value="Pectin lyase-like"/>
    <property type="match status" value="1"/>
</dbReference>
<keyword evidence="1" id="KW-1133">Transmembrane helix</keyword>
<evidence type="ECO:0000256" key="1">
    <source>
        <dbReference type="SAM" id="Phobius"/>
    </source>
</evidence>
<dbReference type="InterPro" id="IPR011050">
    <property type="entry name" value="Pectin_lyase_fold/virulence"/>
</dbReference>
<accession>Q98PI5</accession>
<evidence type="ECO:0000313" key="3">
    <source>
        <dbReference type="Proteomes" id="UP000000528"/>
    </source>
</evidence>
<dbReference type="HOGENOM" id="CLU_301447_0_0_14"/>
<dbReference type="PIR" id="A99604">
    <property type="entry name" value="A99604"/>
</dbReference>
<protein>
    <submittedName>
        <fullName evidence="2">Uncharacterized protein</fullName>
    </submittedName>
</protein>
<proteinExistence type="predicted"/>
<dbReference type="RefSeq" id="WP_010925538.1">
    <property type="nucleotide sequence ID" value="NC_002771.1"/>
</dbReference>
<dbReference type="BioCyc" id="MPUL272635:G1GT6-749-MONOMER"/>
<dbReference type="Proteomes" id="UP000000528">
    <property type="component" value="Chromosome"/>
</dbReference>
<keyword evidence="3" id="KW-1185">Reference proteome</keyword>
<keyword evidence="1" id="KW-0472">Membrane</keyword>
<sequence length="991" mass="111155">MFVIKKGTLTFEVDDVKTQSISLNGLGTSFEGEASLVKIEKDAQLIAKTGTKFVNSNAIGNSVSVLDNYGSVVIEGAQILDNVSESGGVIKNHSESSLTFKDGEIRNNISTGNKGIIYNQGNLTISGGLIELNKSFGSSLINVENPNSKTSLESGSIKANASVKNILFEMDNSKIQISNTLINPYGSSGIFLKNDSTMHLAGSLEKLKKEASEQRIEVLVDLPTDSRYVIPRDLISLESYHELKSTIFKIFSVKNLNDFKHVPLVWNNKENFFKLWPDTKLFVDFYKILKQKHDEVIKSGNFEGTEKVIKDEVNHFFKPTLVVKKLIFTQLARALPKHHSFWKAFKNNSNLENQFRSINSLIGMEFPYLFDIAYSQFIEDGMILQKPKDTHSVNPVHEYFSNEEVTKIWTKIHGYLYENRQYNKGYLTDEFRFKDQILDFLTETESINVVYSGESMLSSRMNDKGVDLSEAFGKPKNWSESNQGQKAYDKEGIFIKKGDDYKEYISLQAAIDEAQENETIIVNENVEIENSLRINKKISFTTFKNVNITRKYPSHSFAILEVLQGGELTLEISNPAKHSLAINGLGVDVKNSALVSVSQGAKLTAKKGISFVNAYSSASHFALFLNSGKILIDGAKIANNYSQSASVLRNEDGEFEFLDGIIANNRAKSDAAIIYNHVGKLKLMGGKIIYNQTEGNGLIWSNDETWLNASLEANFSLDRNAVQMFKNGKLHLFKDTYLGREFVKHIILSNNSSLEVHDDLKNHFIKDAPIVNVIIRDFTHSKEVLKLNPEKSLDLSTKIFDHFSFIDDQNSKAVILEAAHLESKFKIINKDSFTTLKNLMIFNKNEITKHVTNKDEAGLGAFMKKISTSFYSPFLVKQFLKHPPIEIIGADEFEVIDRKTKTLESFANSLWLMSEKSFIFVGTATAMAIGFGVASFFVGPAFIPSAIGSAITATTLFIQGGVIRSQYLIVKTEIKLKILPIQTWQTKDEQL</sequence>
<feature type="transmembrane region" description="Helical" evidence="1">
    <location>
        <begin position="918"/>
        <end position="937"/>
    </location>
</feature>
<evidence type="ECO:0000313" key="2">
    <source>
        <dbReference type="EMBL" id="CAC13910.1"/>
    </source>
</evidence>
<name>Q98PI5_MYCPU</name>
<gene>
    <name evidence="2" type="ordered locus">MYPU_7370</name>
</gene>
<dbReference type="STRING" id="272635.gene:17577348"/>
<dbReference type="AlphaFoldDB" id="Q98PI5"/>
<dbReference type="KEGG" id="mpu:MYPU_7370"/>
<feature type="transmembrane region" description="Helical" evidence="1">
    <location>
        <begin position="943"/>
        <end position="963"/>
    </location>
</feature>
<dbReference type="EMBL" id="AL445565">
    <property type="protein sequence ID" value="CAC13910.1"/>
    <property type="molecule type" value="Genomic_DNA"/>
</dbReference>
<reference evidence="2 3" key="1">
    <citation type="journal article" date="2001" name="Nucleic Acids Res.">
        <title>The complete genome sequence of the murine respiratory pathogen Mycoplasma pulmonis.</title>
        <authorList>
            <person name="Chambaud I."/>
            <person name="Heilig R."/>
            <person name="Ferris S."/>
            <person name="Barbe V."/>
            <person name="Samson D."/>
            <person name="Galisson F."/>
            <person name="Moszer I."/>
            <person name="Dybvig K."/>
            <person name="Wroblewski H."/>
            <person name="Viari A."/>
            <person name="Rocha E.P.C."/>
            <person name="Blanchard A."/>
        </authorList>
    </citation>
    <scope>NUCLEOTIDE SEQUENCE [LARGE SCALE GENOMIC DNA]</scope>
    <source>
        <strain evidence="2 3">UAB CTIP</strain>
    </source>
</reference>
<organism evidence="3">
    <name type="scientific">Mycoplasmopsis pulmonis (strain UAB CTIP)</name>
    <name type="common">Mycoplasma pulmonis</name>
    <dbReference type="NCBI Taxonomy" id="272635"/>
    <lineage>
        <taxon>Bacteria</taxon>
        <taxon>Bacillati</taxon>
        <taxon>Mycoplasmatota</taxon>
        <taxon>Mycoplasmoidales</taxon>
        <taxon>Metamycoplasmataceae</taxon>
        <taxon>Mycoplasmopsis</taxon>
    </lineage>
</organism>
<keyword evidence="1" id="KW-0812">Transmembrane</keyword>